<keyword evidence="6" id="KW-1133">Transmembrane helix</keyword>
<dbReference type="CDD" id="cd00112">
    <property type="entry name" value="LDLa"/>
    <property type="match status" value="2"/>
</dbReference>
<feature type="disulfide bond" evidence="10">
    <location>
        <begin position="201"/>
        <end position="216"/>
    </location>
</feature>
<feature type="disulfide bond" evidence="10">
    <location>
        <begin position="240"/>
        <end position="255"/>
    </location>
</feature>
<evidence type="ECO:0000256" key="1">
    <source>
        <dbReference type="ARBA" id="ARBA00004167"/>
    </source>
</evidence>
<keyword evidence="7" id="KW-0472">Membrane</keyword>
<evidence type="ECO:0000313" key="12">
    <source>
        <dbReference type="Proteomes" id="UP001075354"/>
    </source>
</evidence>
<evidence type="ECO:0000256" key="10">
    <source>
        <dbReference type="PROSITE-ProRule" id="PRU00124"/>
    </source>
</evidence>
<evidence type="ECO:0000256" key="5">
    <source>
        <dbReference type="ARBA" id="ARBA00022737"/>
    </source>
</evidence>
<dbReference type="Proteomes" id="UP001075354">
    <property type="component" value="Chromosome 11"/>
</dbReference>
<protein>
    <submittedName>
        <fullName evidence="11">Uncharacterized protein</fullName>
    </submittedName>
</protein>
<dbReference type="FunFam" id="4.10.400.10:FF:000034">
    <property type="entry name" value="Low-density lipoprotein receptor-related protein 2"/>
    <property type="match status" value="1"/>
</dbReference>
<feature type="disulfide bond" evidence="10">
    <location>
        <begin position="112"/>
        <end position="124"/>
    </location>
</feature>
<dbReference type="InterPro" id="IPR036055">
    <property type="entry name" value="LDL_receptor-like_sf"/>
</dbReference>
<keyword evidence="8 10" id="KW-1015">Disulfide bond</keyword>
<feature type="disulfide bond" evidence="10">
    <location>
        <begin position="131"/>
        <end position="146"/>
    </location>
</feature>
<evidence type="ECO:0000256" key="9">
    <source>
        <dbReference type="ARBA" id="ARBA00023180"/>
    </source>
</evidence>
<dbReference type="Pfam" id="PF00057">
    <property type="entry name" value="Ldl_recept_a"/>
    <property type="match status" value="2"/>
</dbReference>
<organism evidence="11 12">
    <name type="scientific">Megalurothrips usitatus</name>
    <name type="common">bean blossom thrips</name>
    <dbReference type="NCBI Taxonomy" id="439358"/>
    <lineage>
        <taxon>Eukaryota</taxon>
        <taxon>Metazoa</taxon>
        <taxon>Ecdysozoa</taxon>
        <taxon>Arthropoda</taxon>
        <taxon>Hexapoda</taxon>
        <taxon>Insecta</taxon>
        <taxon>Pterygota</taxon>
        <taxon>Neoptera</taxon>
        <taxon>Paraneoptera</taxon>
        <taxon>Thysanoptera</taxon>
        <taxon>Terebrantia</taxon>
        <taxon>Thripoidea</taxon>
        <taxon>Thripidae</taxon>
        <taxon>Megalurothrips</taxon>
    </lineage>
</organism>
<proteinExistence type="predicted"/>
<dbReference type="EMBL" id="JAPTSV010000011">
    <property type="protein sequence ID" value="KAJ1522550.1"/>
    <property type="molecule type" value="Genomic_DNA"/>
</dbReference>
<reference evidence="11" key="1">
    <citation type="submission" date="2022-12" db="EMBL/GenBank/DDBJ databases">
        <title>Chromosome-level genome assembly of the bean flower thrips Megalurothrips usitatus.</title>
        <authorList>
            <person name="Ma L."/>
            <person name="Liu Q."/>
            <person name="Li H."/>
            <person name="Cai W."/>
        </authorList>
    </citation>
    <scope>NUCLEOTIDE SEQUENCE</scope>
    <source>
        <strain evidence="11">Cailab_2022a</strain>
    </source>
</reference>
<keyword evidence="5" id="KW-0677">Repeat</keyword>
<name>A0AAV7XCY7_9NEOP</name>
<gene>
    <name evidence="11" type="ORF">ONE63_001736</name>
</gene>
<evidence type="ECO:0000256" key="3">
    <source>
        <dbReference type="ARBA" id="ARBA00022692"/>
    </source>
</evidence>
<keyword evidence="3" id="KW-0812">Transmembrane</keyword>
<evidence type="ECO:0000256" key="6">
    <source>
        <dbReference type="ARBA" id="ARBA00022989"/>
    </source>
</evidence>
<comment type="caution">
    <text evidence="10">Lacks conserved residue(s) required for the propagation of feature annotation.</text>
</comment>
<feature type="disulfide bond" evidence="10">
    <location>
        <begin position="221"/>
        <end position="233"/>
    </location>
</feature>
<evidence type="ECO:0000256" key="8">
    <source>
        <dbReference type="ARBA" id="ARBA00023157"/>
    </source>
</evidence>
<comment type="caution">
    <text evidence="11">The sequence shown here is derived from an EMBL/GenBank/DDBJ whole genome shotgun (WGS) entry which is preliminary data.</text>
</comment>
<feature type="disulfide bond" evidence="10">
    <location>
        <begin position="119"/>
        <end position="137"/>
    </location>
</feature>
<evidence type="ECO:0000256" key="7">
    <source>
        <dbReference type="ARBA" id="ARBA00023136"/>
    </source>
</evidence>
<dbReference type="AlphaFoldDB" id="A0AAV7XCY7"/>
<keyword evidence="9" id="KW-0325">Glycoprotein</keyword>
<dbReference type="GO" id="GO:0012505">
    <property type="term" value="C:endomembrane system"/>
    <property type="evidence" value="ECO:0007669"/>
    <property type="project" value="UniProtKB-SubCell"/>
</dbReference>
<feature type="disulfide bond" evidence="10">
    <location>
        <begin position="228"/>
        <end position="246"/>
    </location>
</feature>
<keyword evidence="4" id="KW-0732">Signal</keyword>
<dbReference type="Gene3D" id="4.10.400.10">
    <property type="entry name" value="Low-density Lipoprotein Receptor"/>
    <property type="match status" value="3"/>
</dbReference>
<dbReference type="GO" id="GO:0005886">
    <property type="term" value="C:plasma membrane"/>
    <property type="evidence" value="ECO:0007669"/>
    <property type="project" value="TreeGrafter"/>
</dbReference>
<dbReference type="PRINTS" id="PR00261">
    <property type="entry name" value="LDLRECEPTOR"/>
</dbReference>
<evidence type="ECO:0000256" key="4">
    <source>
        <dbReference type="ARBA" id="ARBA00022729"/>
    </source>
</evidence>
<dbReference type="InterPro" id="IPR050685">
    <property type="entry name" value="LDLR"/>
</dbReference>
<accession>A0AAV7XCY7</accession>
<dbReference type="SMART" id="SM00192">
    <property type="entry name" value="LDLa"/>
    <property type="match status" value="3"/>
</dbReference>
<comment type="subcellular location">
    <subcellularLocation>
        <location evidence="2">Endomembrane system</location>
    </subcellularLocation>
    <subcellularLocation>
        <location evidence="1">Membrane</location>
        <topology evidence="1">Single-pass membrane protein</topology>
    </subcellularLocation>
</comment>
<dbReference type="InterPro" id="IPR002172">
    <property type="entry name" value="LDrepeatLR_classA_rpt"/>
</dbReference>
<keyword evidence="12" id="KW-1185">Reference proteome</keyword>
<dbReference type="GO" id="GO:0016192">
    <property type="term" value="P:vesicle-mediated transport"/>
    <property type="evidence" value="ECO:0007669"/>
    <property type="project" value="UniProtKB-ARBA"/>
</dbReference>
<evidence type="ECO:0000313" key="11">
    <source>
        <dbReference type="EMBL" id="KAJ1522550.1"/>
    </source>
</evidence>
<evidence type="ECO:0000256" key="2">
    <source>
        <dbReference type="ARBA" id="ARBA00004308"/>
    </source>
</evidence>
<dbReference type="InterPro" id="IPR023415">
    <property type="entry name" value="LDLR_class-A_CS"/>
</dbReference>
<dbReference type="SUPFAM" id="SSF57424">
    <property type="entry name" value="LDL receptor-like module"/>
    <property type="match status" value="3"/>
</dbReference>
<dbReference type="PANTHER" id="PTHR24270">
    <property type="entry name" value="LOW-DENSITY LIPOPROTEIN RECEPTOR-RELATED"/>
    <property type="match status" value="1"/>
</dbReference>
<sequence length="339" mass="36951">MVIVEPWMDAYADRKSTEFQQLAGALADDIDRLYEDVPGKQSASIISIQKAEDHFDSKVTLDLGSDYYDKDLLQRTLYSQLARYQKIGNYPAKTDGFLFRDFGGERACGAGCALSELRCRSGECVPLSTRCDGRPDCADGSDELGCATTSHDAVLPSPSPIAAVAPLTPAPPAAAVEDRCRADDKVRCGDGSVYICADQKCDGKWDCPQGDDEADCPTQDCAQDEFMCDITRCVPKSAHCDGRTDCVDGTDEINCPEDGEGECRQRPHASPRPRGESRRAVHASVCFVSPPRRRPLLRWLWEILMASAACEVASKQEIEQACKFPTYIRSAESGGPGLS</sequence>
<dbReference type="PROSITE" id="PS01209">
    <property type="entry name" value="LDLRA_1"/>
    <property type="match status" value="2"/>
</dbReference>
<dbReference type="PROSITE" id="PS50068">
    <property type="entry name" value="LDLRA_2"/>
    <property type="match status" value="3"/>
</dbReference>